<dbReference type="OrthoDB" id="9780211at2"/>
<dbReference type="PANTHER" id="PTHR12521:SF0">
    <property type="entry name" value="ADP-RIBOSE GLYCOHYDROLASE OARD1"/>
    <property type="match status" value="1"/>
</dbReference>
<dbReference type="AlphaFoldDB" id="A0A4R6TP55"/>
<proteinExistence type="predicted"/>
<protein>
    <submittedName>
        <fullName evidence="3">O-acetyl-ADP-ribose deacetylase (Regulator of RNase III)</fullName>
    </submittedName>
</protein>
<evidence type="ECO:0000259" key="2">
    <source>
        <dbReference type="PROSITE" id="PS51154"/>
    </source>
</evidence>
<comment type="catalytic activity">
    <reaction evidence="1">
        <text>an N-(ADP-alpha-D-ribosyl)-thymidine in DNA + H2O = a thymidine in DNA + ADP-D-ribose</text>
        <dbReference type="Rhea" id="RHEA:71655"/>
        <dbReference type="Rhea" id="RHEA-COMP:13556"/>
        <dbReference type="Rhea" id="RHEA-COMP:18051"/>
        <dbReference type="ChEBI" id="CHEBI:15377"/>
        <dbReference type="ChEBI" id="CHEBI:57967"/>
        <dbReference type="ChEBI" id="CHEBI:137386"/>
        <dbReference type="ChEBI" id="CHEBI:191199"/>
    </reaction>
    <physiologicalReaction direction="left-to-right" evidence="1">
        <dbReference type="Rhea" id="RHEA:71656"/>
    </physiologicalReaction>
</comment>
<sequence length="230" mass="26808">MSINFKKGNIFNSNAQTLVNTVNCVGVMGKGIALVYKLRYPEMFDIYKKYCKDKYIDIGKLWIYRGEEGAPWVLNFPTKNHWKFPSRIEYLEKGLEKFRNTYAEQGITSIAFPLLGAHNGGLEKEEVMEVMTRYLSMCDIEVEIYEFDPSIPDDLFEHFKANWQQLDKAQIKVETKLRMDKINLITEALEDTTIRSMMDLIKLKGIGIKTMEKCFSFVMKEKNSQTTLFD</sequence>
<evidence type="ECO:0000256" key="1">
    <source>
        <dbReference type="ARBA" id="ARBA00035885"/>
    </source>
</evidence>
<reference evidence="3 4" key="1">
    <citation type="submission" date="2019-03" db="EMBL/GenBank/DDBJ databases">
        <title>Genomic Encyclopedia of Archaeal and Bacterial Type Strains, Phase II (KMG-II): from individual species to whole genera.</title>
        <authorList>
            <person name="Goeker M."/>
        </authorList>
    </citation>
    <scope>NUCLEOTIDE SEQUENCE [LARGE SCALE GENOMIC DNA]</scope>
    <source>
        <strain evidence="3 4">DSM 18435</strain>
    </source>
</reference>
<dbReference type="Gene3D" id="3.40.220.10">
    <property type="entry name" value="Leucine Aminopeptidase, subunit E, domain 1"/>
    <property type="match status" value="1"/>
</dbReference>
<dbReference type="PANTHER" id="PTHR12521">
    <property type="entry name" value="PROTEIN C6ORF130"/>
    <property type="match status" value="1"/>
</dbReference>
<feature type="domain" description="Macro" evidence="2">
    <location>
        <begin position="1"/>
        <end position="155"/>
    </location>
</feature>
<dbReference type="Pfam" id="PF01661">
    <property type="entry name" value="Macro"/>
    <property type="match status" value="1"/>
</dbReference>
<dbReference type="PROSITE" id="PS51154">
    <property type="entry name" value="MACRO"/>
    <property type="match status" value="1"/>
</dbReference>
<accession>A0A4R6TP55</accession>
<evidence type="ECO:0000313" key="3">
    <source>
        <dbReference type="EMBL" id="TDQ33382.1"/>
    </source>
</evidence>
<dbReference type="InterPro" id="IPR002589">
    <property type="entry name" value="Macro_dom"/>
</dbReference>
<evidence type="ECO:0000313" key="4">
    <source>
        <dbReference type="Proteomes" id="UP000295468"/>
    </source>
</evidence>
<dbReference type="RefSeq" id="WP_133643375.1">
    <property type="nucleotide sequence ID" value="NZ_SNYI01000001.1"/>
</dbReference>
<comment type="caution">
    <text evidence="3">The sequence shown here is derived from an EMBL/GenBank/DDBJ whole genome shotgun (WGS) entry which is preliminary data.</text>
</comment>
<dbReference type="SUPFAM" id="SSF52949">
    <property type="entry name" value="Macro domain-like"/>
    <property type="match status" value="1"/>
</dbReference>
<dbReference type="Proteomes" id="UP000295468">
    <property type="component" value="Unassembled WGS sequence"/>
</dbReference>
<dbReference type="InterPro" id="IPR050892">
    <property type="entry name" value="ADP-ribose_metab_enzymes"/>
</dbReference>
<keyword evidence="4" id="KW-1185">Reference proteome</keyword>
<dbReference type="EMBL" id="SNYI01000001">
    <property type="protein sequence ID" value="TDQ33382.1"/>
    <property type="molecule type" value="Genomic_DNA"/>
</dbReference>
<organism evidence="3 4">
    <name type="scientific">Zeaxanthinibacter enoshimensis</name>
    <dbReference type="NCBI Taxonomy" id="392009"/>
    <lineage>
        <taxon>Bacteria</taxon>
        <taxon>Pseudomonadati</taxon>
        <taxon>Bacteroidota</taxon>
        <taxon>Flavobacteriia</taxon>
        <taxon>Flavobacteriales</taxon>
        <taxon>Flavobacteriaceae</taxon>
        <taxon>Zeaxanthinibacter</taxon>
    </lineage>
</organism>
<gene>
    <name evidence="3" type="ORF">CLV82_1221</name>
</gene>
<dbReference type="SMART" id="SM00506">
    <property type="entry name" value="A1pp"/>
    <property type="match status" value="1"/>
</dbReference>
<dbReference type="InterPro" id="IPR043472">
    <property type="entry name" value="Macro_dom-like"/>
</dbReference>
<dbReference type="GO" id="GO:0140291">
    <property type="term" value="P:peptidyl-glutamate ADP-deribosylation"/>
    <property type="evidence" value="ECO:0007669"/>
    <property type="project" value="TreeGrafter"/>
</dbReference>
<name>A0A4R6TP55_9FLAO</name>